<dbReference type="Proteomes" id="UP000240621">
    <property type="component" value="Unassembled WGS sequence"/>
</dbReference>
<feature type="transmembrane region" description="Helical" evidence="1">
    <location>
        <begin position="65"/>
        <end position="86"/>
    </location>
</feature>
<evidence type="ECO:0000313" key="2">
    <source>
        <dbReference type="EMBL" id="GET22746.1"/>
    </source>
</evidence>
<reference evidence="3 4" key="1">
    <citation type="submission" date="2018-03" db="EMBL/GenBank/DDBJ databases">
        <title>Genomic Encyclopedia of Archaeal and Bacterial Type Strains, Phase II (KMG-II): from individual species to whole genera.</title>
        <authorList>
            <person name="Goeker M."/>
        </authorList>
    </citation>
    <scope>NUCLEOTIDE SEQUENCE [LARGE SCALE GENOMIC DNA]</scope>
    <source>
        <strain evidence="3 4">DSM 27267</strain>
    </source>
</reference>
<accession>A0A2P8C677</accession>
<comment type="caution">
    <text evidence="3">The sequence shown here is derived from an EMBL/GenBank/DDBJ whole genome shotgun (WGS) entry which is preliminary data.</text>
</comment>
<organism evidence="3 4">
    <name type="scientific">Prolixibacter denitrificans</name>
    <dbReference type="NCBI Taxonomy" id="1541063"/>
    <lineage>
        <taxon>Bacteria</taxon>
        <taxon>Pseudomonadati</taxon>
        <taxon>Bacteroidota</taxon>
        <taxon>Bacteroidia</taxon>
        <taxon>Marinilabiliales</taxon>
        <taxon>Prolixibacteraceae</taxon>
        <taxon>Prolixibacter</taxon>
    </lineage>
</organism>
<protein>
    <submittedName>
        <fullName evidence="3">Uncharacterized protein</fullName>
    </submittedName>
</protein>
<evidence type="ECO:0000313" key="5">
    <source>
        <dbReference type="Proteomes" id="UP000396862"/>
    </source>
</evidence>
<sequence length="87" mass="10443">MEIILLVIGLAGVIVYIASAILIFDYVNERIHKRRHFVFINLFIYSYVKHYKKMTREETGKTGKFFYFWLLSINVALLCFILFLIFR</sequence>
<keyword evidence="1" id="KW-1133">Transmembrane helix</keyword>
<name>A0A2P8C677_9BACT</name>
<keyword evidence="1" id="KW-0812">Transmembrane</keyword>
<feature type="transmembrane region" description="Helical" evidence="1">
    <location>
        <begin position="6"/>
        <end position="27"/>
    </location>
</feature>
<dbReference type="EMBL" id="BLAU01000001">
    <property type="protein sequence ID" value="GET22746.1"/>
    <property type="molecule type" value="Genomic_DNA"/>
</dbReference>
<reference evidence="2 5" key="2">
    <citation type="submission" date="2019-10" db="EMBL/GenBank/DDBJ databases">
        <title>Prolixibacter strains distinguished by the presence of nitrate reductase genes were adept at nitrate-dependent anaerobic corrosion of metallic iron and carbon steel.</title>
        <authorList>
            <person name="Iino T."/>
            <person name="Shono N."/>
            <person name="Ito K."/>
            <person name="Nakamura R."/>
            <person name="Sueoka K."/>
            <person name="Harayama S."/>
            <person name="Ohkuma M."/>
        </authorList>
    </citation>
    <scope>NUCLEOTIDE SEQUENCE [LARGE SCALE GENOMIC DNA]</scope>
    <source>
        <strain evidence="2 5">MIC1-1</strain>
    </source>
</reference>
<evidence type="ECO:0000313" key="3">
    <source>
        <dbReference type="EMBL" id="PSK80476.1"/>
    </source>
</evidence>
<dbReference type="RefSeq" id="WP_106543777.1">
    <property type="nucleotide sequence ID" value="NZ_BLAU01000001.1"/>
</dbReference>
<proteinExistence type="predicted"/>
<dbReference type="EMBL" id="PYGC01000015">
    <property type="protein sequence ID" value="PSK80476.1"/>
    <property type="molecule type" value="Genomic_DNA"/>
</dbReference>
<gene>
    <name evidence="3" type="ORF">CLV93_1156</name>
    <name evidence="2" type="ORF">JCM18694_29920</name>
</gene>
<dbReference type="Proteomes" id="UP000396862">
    <property type="component" value="Unassembled WGS sequence"/>
</dbReference>
<keyword evidence="1" id="KW-0472">Membrane</keyword>
<dbReference type="AlphaFoldDB" id="A0A2P8C677"/>
<evidence type="ECO:0000313" key="4">
    <source>
        <dbReference type="Proteomes" id="UP000240621"/>
    </source>
</evidence>
<dbReference type="OrthoDB" id="9913966at2"/>
<keyword evidence="5" id="KW-1185">Reference proteome</keyword>
<evidence type="ECO:0000256" key="1">
    <source>
        <dbReference type="SAM" id="Phobius"/>
    </source>
</evidence>